<accession>A0ABM4B3Y4</accession>
<evidence type="ECO:0000313" key="3">
    <source>
        <dbReference type="RefSeq" id="XP_065643529.1"/>
    </source>
</evidence>
<dbReference type="Proteomes" id="UP001652625">
    <property type="component" value="Chromosome 01"/>
</dbReference>
<dbReference type="PROSITE" id="PS50017">
    <property type="entry name" value="DEATH_DOMAIN"/>
    <property type="match status" value="2"/>
</dbReference>
<dbReference type="RefSeq" id="XP_065643531.1">
    <property type="nucleotide sequence ID" value="XM_065787459.1"/>
</dbReference>
<dbReference type="RefSeq" id="XP_065643530.1">
    <property type="nucleotide sequence ID" value="XM_065787458.1"/>
</dbReference>
<evidence type="ECO:0000259" key="1">
    <source>
        <dbReference type="PROSITE" id="PS50017"/>
    </source>
</evidence>
<feature type="domain" description="Death" evidence="1">
    <location>
        <begin position="129"/>
        <end position="200"/>
    </location>
</feature>
<dbReference type="RefSeq" id="XP_065643532.1">
    <property type="nucleotide sequence ID" value="XM_065787460.1"/>
</dbReference>
<evidence type="ECO:0000313" key="6">
    <source>
        <dbReference type="RefSeq" id="XP_065643532.1"/>
    </source>
</evidence>
<dbReference type="SUPFAM" id="SSF47986">
    <property type="entry name" value="DEATH domain"/>
    <property type="match status" value="1"/>
</dbReference>
<dbReference type="Gene3D" id="1.10.533.10">
    <property type="entry name" value="Death Domain, Fas"/>
    <property type="match status" value="2"/>
</dbReference>
<dbReference type="InterPro" id="IPR011029">
    <property type="entry name" value="DEATH-like_dom_sf"/>
</dbReference>
<dbReference type="GeneID" id="136075133"/>
<organism evidence="2 6">
    <name type="scientific">Hydra vulgaris</name>
    <name type="common">Hydra</name>
    <name type="synonym">Hydra attenuata</name>
    <dbReference type="NCBI Taxonomy" id="6087"/>
    <lineage>
        <taxon>Eukaryota</taxon>
        <taxon>Metazoa</taxon>
        <taxon>Cnidaria</taxon>
        <taxon>Hydrozoa</taxon>
        <taxon>Hydroidolina</taxon>
        <taxon>Anthoathecata</taxon>
        <taxon>Aplanulata</taxon>
        <taxon>Hydridae</taxon>
        <taxon>Hydra</taxon>
    </lineage>
</organism>
<dbReference type="CDD" id="cd01670">
    <property type="entry name" value="Death"/>
    <property type="match status" value="1"/>
</dbReference>
<dbReference type="RefSeq" id="XP_065643529.1">
    <property type="nucleotide sequence ID" value="XM_065787457.1"/>
</dbReference>
<feature type="domain" description="Death" evidence="1">
    <location>
        <begin position="21"/>
        <end position="92"/>
    </location>
</feature>
<gene>
    <name evidence="3 4 5 6" type="primary">LOC136075133</name>
</gene>
<dbReference type="InterPro" id="IPR000488">
    <property type="entry name" value="Death_dom"/>
</dbReference>
<evidence type="ECO:0000313" key="2">
    <source>
        <dbReference type="Proteomes" id="UP001652625"/>
    </source>
</evidence>
<evidence type="ECO:0000313" key="5">
    <source>
        <dbReference type="RefSeq" id="XP_065643531.1"/>
    </source>
</evidence>
<name>A0ABM4B3Y4_HYDVU</name>
<proteinExistence type="predicted"/>
<keyword evidence="2" id="KW-1185">Reference proteome</keyword>
<reference evidence="2 3" key="1">
    <citation type="submission" date="2025-05" db="UniProtKB">
        <authorList>
            <consortium name="RefSeq"/>
        </authorList>
    </citation>
    <scope>NUCLEOTIDE SEQUENCE [LARGE SCALE GENOMIC DNA]</scope>
</reference>
<sequence length="205" mass="23643">MEAVLHNESFQIKLSELFAQDWFKIGASLNVELNKLVGIRDDYIVFRKQENKAHEMIQEWFKIDENPTFEKLKLAIKSIPNFKLLKEVEDLAKRFSTMPPVLSKGAPNPENDYQILLTHQIIGRVGHFIGVKFDLFGRHLGLSGHDVSNIDADKHNAQAKAIAVIDMWIERNGISKWEQLKKELLLFGHKNTVEIIEKDFLINNP</sequence>
<protein>
    <submittedName>
        <fullName evidence="3 4">Uncharacterized protein LOC136075133</fullName>
    </submittedName>
</protein>
<evidence type="ECO:0000313" key="4">
    <source>
        <dbReference type="RefSeq" id="XP_065643530.1"/>
    </source>
</evidence>